<evidence type="ECO:0000313" key="2">
    <source>
        <dbReference type="EMBL" id="KAF2403732.1"/>
    </source>
</evidence>
<reference evidence="2" key="1">
    <citation type="journal article" date="2020" name="Stud. Mycol.">
        <title>101 Dothideomycetes genomes: a test case for predicting lifestyles and emergence of pathogens.</title>
        <authorList>
            <person name="Haridas S."/>
            <person name="Albert R."/>
            <person name="Binder M."/>
            <person name="Bloem J."/>
            <person name="Labutti K."/>
            <person name="Salamov A."/>
            <person name="Andreopoulos B."/>
            <person name="Baker S."/>
            <person name="Barry K."/>
            <person name="Bills G."/>
            <person name="Bluhm B."/>
            <person name="Cannon C."/>
            <person name="Castanera R."/>
            <person name="Culley D."/>
            <person name="Daum C."/>
            <person name="Ezra D."/>
            <person name="Gonzalez J."/>
            <person name="Henrissat B."/>
            <person name="Kuo A."/>
            <person name="Liang C."/>
            <person name="Lipzen A."/>
            <person name="Lutzoni F."/>
            <person name="Magnuson J."/>
            <person name="Mondo S."/>
            <person name="Nolan M."/>
            <person name="Ohm R."/>
            <person name="Pangilinan J."/>
            <person name="Park H.-J."/>
            <person name="Ramirez L."/>
            <person name="Alfaro M."/>
            <person name="Sun H."/>
            <person name="Tritt A."/>
            <person name="Yoshinaga Y."/>
            <person name="Zwiers L.-H."/>
            <person name="Turgeon B."/>
            <person name="Goodwin S."/>
            <person name="Spatafora J."/>
            <person name="Crous P."/>
            <person name="Grigoriev I."/>
        </authorList>
    </citation>
    <scope>NUCLEOTIDE SEQUENCE</scope>
    <source>
        <strain evidence="2">CBS 262.69</strain>
    </source>
</reference>
<dbReference type="AlphaFoldDB" id="A0A6G1I643"/>
<accession>A0A6G1I643</accession>
<keyword evidence="1" id="KW-0732">Signal</keyword>
<dbReference type="EMBL" id="ML996689">
    <property type="protein sequence ID" value="KAF2403732.1"/>
    <property type="molecule type" value="Genomic_DNA"/>
</dbReference>
<dbReference type="Proteomes" id="UP000799640">
    <property type="component" value="Unassembled WGS sequence"/>
</dbReference>
<feature type="chain" id="PRO_5026072645" evidence="1">
    <location>
        <begin position="27"/>
        <end position="66"/>
    </location>
</feature>
<protein>
    <submittedName>
        <fullName evidence="2">Uncharacterized protein</fullName>
    </submittedName>
</protein>
<sequence length="66" mass="7025">MSGTRALVVALVATLSLASLYSFCFGGDVTQAERSSVSDVGAVKQQLDRSTNTTNVKKFIRISSLQ</sequence>
<organism evidence="2 3">
    <name type="scientific">Trichodelitschia bisporula</name>
    <dbReference type="NCBI Taxonomy" id="703511"/>
    <lineage>
        <taxon>Eukaryota</taxon>
        <taxon>Fungi</taxon>
        <taxon>Dikarya</taxon>
        <taxon>Ascomycota</taxon>
        <taxon>Pezizomycotina</taxon>
        <taxon>Dothideomycetes</taxon>
        <taxon>Dothideomycetes incertae sedis</taxon>
        <taxon>Phaeotrichales</taxon>
        <taxon>Phaeotrichaceae</taxon>
        <taxon>Trichodelitschia</taxon>
    </lineage>
</organism>
<evidence type="ECO:0000313" key="3">
    <source>
        <dbReference type="Proteomes" id="UP000799640"/>
    </source>
</evidence>
<keyword evidence="3" id="KW-1185">Reference proteome</keyword>
<feature type="signal peptide" evidence="1">
    <location>
        <begin position="1"/>
        <end position="26"/>
    </location>
</feature>
<name>A0A6G1I643_9PEZI</name>
<evidence type="ECO:0000256" key="1">
    <source>
        <dbReference type="SAM" id="SignalP"/>
    </source>
</evidence>
<proteinExistence type="predicted"/>
<gene>
    <name evidence="2" type="ORF">EJ06DRAFT_527336</name>
</gene>